<protein>
    <recommendedName>
        <fullName evidence="1">uroporphyrinogen-III C-methyltransferase</fullName>
        <ecNumber evidence="1">2.1.1.107</ecNumber>
    </recommendedName>
</protein>
<dbReference type="InterPro" id="IPR012409">
    <property type="entry name" value="Sirohaem_synth"/>
</dbReference>
<reference evidence="8" key="1">
    <citation type="journal article" date="2014" name="Int. J. Syst. Evol. Microbiol.">
        <title>Complete genome sequence of Corynebacterium casei LMG S-19264T (=DSM 44701T), isolated from a smear-ripened cheese.</title>
        <authorList>
            <consortium name="US DOE Joint Genome Institute (JGI-PGF)"/>
            <person name="Walter F."/>
            <person name="Albersmeier A."/>
            <person name="Kalinowski J."/>
            <person name="Ruckert C."/>
        </authorList>
    </citation>
    <scope>NUCLEOTIDE SEQUENCE</scope>
    <source>
        <strain evidence="8">CGMCC 1.12160</strain>
    </source>
</reference>
<keyword evidence="9" id="KW-1185">Reference proteome</keyword>
<evidence type="ECO:0000256" key="1">
    <source>
        <dbReference type="ARBA" id="ARBA00012162"/>
    </source>
</evidence>
<dbReference type="EC" id="2.1.1.107" evidence="1"/>
<dbReference type="PIRSF" id="PIRSF036426">
    <property type="entry name" value="Sirohaem_synth"/>
    <property type="match status" value="1"/>
</dbReference>
<dbReference type="EMBL" id="BMEM01000001">
    <property type="protein sequence ID" value="GGF37789.1"/>
    <property type="molecule type" value="Genomic_DNA"/>
</dbReference>
<dbReference type="NCBIfam" id="NF004790">
    <property type="entry name" value="PRK06136.1"/>
    <property type="match status" value="1"/>
</dbReference>
<dbReference type="RefSeq" id="WP_188427731.1">
    <property type="nucleotide sequence ID" value="NZ_BAABKH010000010.1"/>
</dbReference>
<evidence type="ECO:0000313" key="9">
    <source>
        <dbReference type="Proteomes" id="UP000605670"/>
    </source>
</evidence>
<keyword evidence="5" id="KW-0627">Porphyrin biosynthesis</keyword>
<dbReference type="Pfam" id="PF00590">
    <property type="entry name" value="TP_methylase"/>
    <property type="match status" value="1"/>
</dbReference>
<evidence type="ECO:0000256" key="3">
    <source>
        <dbReference type="ARBA" id="ARBA00022679"/>
    </source>
</evidence>
<dbReference type="Proteomes" id="UP000605670">
    <property type="component" value="Unassembled WGS sequence"/>
</dbReference>
<gene>
    <name evidence="8" type="primary">cobA</name>
    <name evidence="8" type="ORF">GCM10011366_01640</name>
</gene>
<dbReference type="InterPro" id="IPR000878">
    <property type="entry name" value="4pyrrol_Mease"/>
</dbReference>
<dbReference type="InterPro" id="IPR036291">
    <property type="entry name" value="NAD(P)-bd_dom_sf"/>
</dbReference>
<dbReference type="InterPro" id="IPR006366">
    <property type="entry name" value="CobA/CysG_C"/>
</dbReference>
<dbReference type="FunFam" id="3.40.1010.10:FF:000001">
    <property type="entry name" value="Siroheme synthase"/>
    <property type="match status" value="1"/>
</dbReference>
<sequence>MSTTLLALALSGRRVVLVGGGAVSARRAADLVADGAVVTVVAPQLDHALARLVADGRAGWVARGYAGPADLEGAWLVHTATGDPQVDEAVASDAESARIFCVRAGAASEGTAQVPARGEIPTPDGPVRVAVHAGGDPRRAVAVRNAVVEHLGAGVVDLRVHRPRARGGWVALVGAGPGDDGLLTRRAATLLASADVVVADRLVPQGVLAALPESVEVIDVGKVSGHHPVPQEQINRIIVEQARAGRGVVRLKGGDPYVLGRGGEERLACEAAGVRVEVVPGITSAVSVPAAAGIPVTHRGVARGFTVVTGHEEVPALPGGTDHTLVLLMGVAGLRETAALLVRHGRPAHCPVGIVERGWTPDQRVTLGTLGDIADRAEAVGVASPAVVVVGDVVRLAHAWRAADGLAAQLAMSGGAVA</sequence>
<proteinExistence type="predicted"/>
<dbReference type="GO" id="GO:0019354">
    <property type="term" value="P:siroheme biosynthetic process"/>
    <property type="evidence" value="ECO:0007669"/>
    <property type="project" value="InterPro"/>
</dbReference>
<feature type="active site" description="Proton donor" evidence="6">
    <location>
        <position position="222"/>
    </location>
</feature>
<dbReference type="SUPFAM" id="SSF51735">
    <property type="entry name" value="NAD(P)-binding Rossmann-fold domains"/>
    <property type="match status" value="1"/>
</dbReference>
<dbReference type="Gene3D" id="3.30.950.10">
    <property type="entry name" value="Methyltransferase, Cobalt-precorrin-4 Transmethylase, Domain 2"/>
    <property type="match status" value="1"/>
</dbReference>
<name>A0A917BD66_9MICO</name>
<dbReference type="GO" id="GO:0032259">
    <property type="term" value="P:methylation"/>
    <property type="evidence" value="ECO:0007669"/>
    <property type="project" value="UniProtKB-KW"/>
</dbReference>
<dbReference type="InterPro" id="IPR035996">
    <property type="entry name" value="4pyrrol_Methylase_sf"/>
</dbReference>
<evidence type="ECO:0000256" key="2">
    <source>
        <dbReference type="ARBA" id="ARBA00022603"/>
    </source>
</evidence>
<dbReference type="PANTHER" id="PTHR45790">
    <property type="entry name" value="SIROHEME SYNTHASE-RELATED"/>
    <property type="match status" value="1"/>
</dbReference>
<dbReference type="CDD" id="cd11642">
    <property type="entry name" value="SUMT"/>
    <property type="match status" value="1"/>
</dbReference>
<keyword evidence="2" id="KW-0489">Methyltransferase</keyword>
<comment type="caution">
    <text evidence="8">The sequence shown here is derived from an EMBL/GenBank/DDBJ whole genome shotgun (WGS) entry which is preliminary data.</text>
</comment>
<dbReference type="AlphaFoldDB" id="A0A917BD66"/>
<feature type="active site" description="Proton acceptor" evidence="6">
    <location>
        <position position="200"/>
    </location>
</feature>
<dbReference type="GO" id="GO:0004851">
    <property type="term" value="F:uroporphyrin-III C-methyltransferase activity"/>
    <property type="evidence" value="ECO:0007669"/>
    <property type="project" value="UniProtKB-EC"/>
</dbReference>
<keyword evidence="4" id="KW-0949">S-adenosyl-L-methionine</keyword>
<dbReference type="SUPFAM" id="SSF53790">
    <property type="entry name" value="Tetrapyrrole methylase"/>
    <property type="match status" value="1"/>
</dbReference>
<organism evidence="8 9">
    <name type="scientific">Ornithinimicrobium tianjinense</name>
    <dbReference type="NCBI Taxonomy" id="1195761"/>
    <lineage>
        <taxon>Bacteria</taxon>
        <taxon>Bacillati</taxon>
        <taxon>Actinomycetota</taxon>
        <taxon>Actinomycetes</taxon>
        <taxon>Micrococcales</taxon>
        <taxon>Ornithinimicrobiaceae</taxon>
        <taxon>Ornithinimicrobium</taxon>
    </lineage>
</organism>
<evidence type="ECO:0000313" key="8">
    <source>
        <dbReference type="EMBL" id="GGF37789.1"/>
    </source>
</evidence>
<reference evidence="8" key="2">
    <citation type="submission" date="2020-09" db="EMBL/GenBank/DDBJ databases">
        <authorList>
            <person name="Sun Q."/>
            <person name="Zhou Y."/>
        </authorList>
    </citation>
    <scope>NUCLEOTIDE SEQUENCE</scope>
    <source>
        <strain evidence="8">CGMCC 1.12160</strain>
    </source>
</reference>
<accession>A0A917BD66</accession>
<evidence type="ECO:0000259" key="7">
    <source>
        <dbReference type="Pfam" id="PF00590"/>
    </source>
</evidence>
<dbReference type="PANTHER" id="PTHR45790:SF3">
    <property type="entry name" value="S-ADENOSYL-L-METHIONINE-DEPENDENT UROPORPHYRINOGEN III METHYLTRANSFERASE, CHLOROPLASTIC"/>
    <property type="match status" value="1"/>
</dbReference>
<evidence type="ECO:0000256" key="5">
    <source>
        <dbReference type="ARBA" id="ARBA00023244"/>
    </source>
</evidence>
<dbReference type="InterPro" id="IPR014776">
    <property type="entry name" value="4pyrrole_Mease_sub2"/>
</dbReference>
<dbReference type="GO" id="GO:0051287">
    <property type="term" value="F:NAD binding"/>
    <property type="evidence" value="ECO:0007669"/>
    <property type="project" value="InterPro"/>
</dbReference>
<dbReference type="InterPro" id="IPR014777">
    <property type="entry name" value="4pyrrole_Mease_sub1"/>
</dbReference>
<dbReference type="Pfam" id="PF13241">
    <property type="entry name" value="NAD_binding_7"/>
    <property type="match status" value="1"/>
</dbReference>
<dbReference type="GO" id="GO:0043115">
    <property type="term" value="F:precorrin-2 dehydrogenase activity"/>
    <property type="evidence" value="ECO:0007669"/>
    <property type="project" value="InterPro"/>
</dbReference>
<dbReference type="GO" id="GO:0009236">
    <property type="term" value="P:cobalamin biosynthetic process"/>
    <property type="evidence" value="ECO:0007669"/>
    <property type="project" value="InterPro"/>
</dbReference>
<dbReference type="InterPro" id="IPR050161">
    <property type="entry name" value="Siro_Cobalamin_biosynth"/>
</dbReference>
<evidence type="ECO:0000256" key="4">
    <source>
        <dbReference type="ARBA" id="ARBA00022691"/>
    </source>
</evidence>
<dbReference type="Gene3D" id="3.40.1010.10">
    <property type="entry name" value="Cobalt-precorrin-4 Transmethylase, Domain 1"/>
    <property type="match status" value="1"/>
</dbReference>
<dbReference type="Gene3D" id="3.40.50.720">
    <property type="entry name" value="NAD(P)-binding Rossmann-like Domain"/>
    <property type="match status" value="1"/>
</dbReference>
<keyword evidence="3" id="KW-0808">Transferase</keyword>
<dbReference type="NCBIfam" id="TIGR01469">
    <property type="entry name" value="cobA_cysG_Cterm"/>
    <property type="match status" value="1"/>
</dbReference>
<feature type="domain" description="Tetrapyrrole methylase" evidence="7">
    <location>
        <begin position="170"/>
        <end position="373"/>
    </location>
</feature>
<dbReference type="GO" id="GO:0051266">
    <property type="term" value="F:sirohydrochlorin ferrochelatase activity"/>
    <property type="evidence" value="ECO:0007669"/>
    <property type="project" value="InterPro"/>
</dbReference>
<evidence type="ECO:0000256" key="6">
    <source>
        <dbReference type="PIRSR" id="PIRSR036426-1"/>
    </source>
</evidence>